<organism evidence="15 16">
    <name type="scientific">Georgenia halotolerans</name>
    <dbReference type="NCBI Taxonomy" id="3028317"/>
    <lineage>
        <taxon>Bacteria</taxon>
        <taxon>Bacillati</taxon>
        <taxon>Actinomycetota</taxon>
        <taxon>Actinomycetes</taxon>
        <taxon>Micrococcales</taxon>
        <taxon>Bogoriellaceae</taxon>
        <taxon>Georgenia</taxon>
    </lineage>
</organism>
<evidence type="ECO:0000259" key="13">
    <source>
        <dbReference type="Pfam" id="PF02225"/>
    </source>
</evidence>
<dbReference type="PANTHER" id="PTHR43806">
    <property type="entry name" value="PEPTIDASE S8"/>
    <property type="match status" value="1"/>
</dbReference>
<feature type="domain" description="C5a peptidase/Subtilisin-like protease SBT2-like Fn3-like" evidence="14">
    <location>
        <begin position="629"/>
        <end position="720"/>
    </location>
</feature>
<keyword evidence="6 8" id="KW-0378">Hydrolase</keyword>
<protein>
    <submittedName>
        <fullName evidence="15">S8 family serine peptidase</fullName>
    </submittedName>
</protein>
<evidence type="ECO:0000256" key="2">
    <source>
        <dbReference type="ARBA" id="ARBA00022512"/>
    </source>
</evidence>
<feature type="signal peptide" evidence="11">
    <location>
        <begin position="1"/>
        <end position="27"/>
    </location>
</feature>
<keyword evidence="4 8" id="KW-0645">Protease</keyword>
<keyword evidence="7 8" id="KW-0720">Serine protease</keyword>
<dbReference type="InterPro" id="IPR010435">
    <property type="entry name" value="C5a/SBT2-like_Fn3"/>
</dbReference>
<feature type="domain" description="Peptidase S8/S53" evidence="12">
    <location>
        <begin position="165"/>
        <end position="600"/>
    </location>
</feature>
<evidence type="ECO:0000256" key="1">
    <source>
        <dbReference type="ARBA" id="ARBA00011073"/>
    </source>
</evidence>
<evidence type="ECO:0000313" key="16">
    <source>
        <dbReference type="Proteomes" id="UP001165561"/>
    </source>
</evidence>
<dbReference type="Pfam" id="PF02225">
    <property type="entry name" value="PA"/>
    <property type="match status" value="1"/>
</dbReference>
<feature type="active site" description="Charge relay system" evidence="8">
    <location>
        <position position="236"/>
    </location>
</feature>
<feature type="chain" id="PRO_5045210359" evidence="11">
    <location>
        <begin position="28"/>
        <end position="905"/>
    </location>
</feature>
<keyword evidence="2" id="KW-0134">Cell wall</keyword>
<evidence type="ECO:0000256" key="9">
    <source>
        <dbReference type="RuleBase" id="RU003355"/>
    </source>
</evidence>
<dbReference type="EMBL" id="JARACI010001199">
    <property type="protein sequence ID" value="MDD9208193.1"/>
    <property type="molecule type" value="Genomic_DNA"/>
</dbReference>
<dbReference type="InterPro" id="IPR015500">
    <property type="entry name" value="Peptidase_S8_subtilisin-rel"/>
</dbReference>
<evidence type="ECO:0000259" key="12">
    <source>
        <dbReference type="Pfam" id="PF00082"/>
    </source>
</evidence>
<dbReference type="InterPro" id="IPR003137">
    <property type="entry name" value="PA_domain"/>
</dbReference>
<evidence type="ECO:0000256" key="5">
    <source>
        <dbReference type="ARBA" id="ARBA00022729"/>
    </source>
</evidence>
<dbReference type="InterPro" id="IPR050131">
    <property type="entry name" value="Peptidase_S8_subtilisin-like"/>
</dbReference>
<comment type="similarity">
    <text evidence="1 8 9">Belongs to the peptidase S8 family.</text>
</comment>
<dbReference type="CDD" id="cd07489">
    <property type="entry name" value="Peptidases_S8_5"/>
    <property type="match status" value="1"/>
</dbReference>
<accession>A0ABT5U1J5</accession>
<dbReference type="InterPro" id="IPR046450">
    <property type="entry name" value="PA_dom_sf"/>
</dbReference>
<evidence type="ECO:0000256" key="3">
    <source>
        <dbReference type="ARBA" id="ARBA00022525"/>
    </source>
</evidence>
<feature type="compositionally biased region" description="Gly residues" evidence="10">
    <location>
        <begin position="895"/>
        <end position="905"/>
    </location>
</feature>
<dbReference type="PANTHER" id="PTHR43806:SF11">
    <property type="entry name" value="CEREVISIN-RELATED"/>
    <property type="match status" value="1"/>
</dbReference>
<dbReference type="InterPro" id="IPR022398">
    <property type="entry name" value="Peptidase_S8_His-AS"/>
</dbReference>
<feature type="region of interest" description="Disordered" evidence="10">
    <location>
        <begin position="875"/>
        <end position="905"/>
    </location>
</feature>
<evidence type="ECO:0000256" key="11">
    <source>
        <dbReference type="SAM" id="SignalP"/>
    </source>
</evidence>
<dbReference type="Proteomes" id="UP001165561">
    <property type="component" value="Unassembled WGS sequence"/>
</dbReference>
<feature type="active site" description="Charge relay system" evidence="8">
    <location>
        <position position="544"/>
    </location>
</feature>
<evidence type="ECO:0000256" key="8">
    <source>
        <dbReference type="PROSITE-ProRule" id="PRU01240"/>
    </source>
</evidence>
<dbReference type="Gene3D" id="3.40.50.200">
    <property type="entry name" value="Peptidase S8/S53 domain"/>
    <property type="match status" value="1"/>
</dbReference>
<dbReference type="SUPFAM" id="SSF52025">
    <property type="entry name" value="PA domain"/>
    <property type="match status" value="1"/>
</dbReference>
<gene>
    <name evidence="15" type="ORF">PU560_17250</name>
</gene>
<dbReference type="InterPro" id="IPR023827">
    <property type="entry name" value="Peptidase_S8_Asp-AS"/>
</dbReference>
<comment type="caution">
    <text evidence="15">The sequence shown here is derived from an EMBL/GenBank/DDBJ whole genome shotgun (WGS) entry which is preliminary data.</text>
</comment>
<evidence type="ECO:0000256" key="6">
    <source>
        <dbReference type="ARBA" id="ARBA00022801"/>
    </source>
</evidence>
<keyword evidence="16" id="KW-1185">Reference proteome</keyword>
<feature type="domain" description="PA" evidence="13">
    <location>
        <begin position="398"/>
        <end position="473"/>
    </location>
</feature>
<evidence type="ECO:0000256" key="10">
    <source>
        <dbReference type="SAM" id="MobiDB-lite"/>
    </source>
</evidence>
<dbReference type="SUPFAM" id="SSF52743">
    <property type="entry name" value="Subtilisin-like"/>
    <property type="match status" value="1"/>
</dbReference>
<sequence length="905" mass="93067">MPDRVRRRATAGALALLLGALPMAAAAADTEGFLGSAEDVGVSTDPASRPSPSGAWFVELGSDPALRGGSAATAAEQQDRFLTEARELGVDVQVRQRFTRAWNGLSVRVDEDDVSTLARAGGVAGVYPVVQVEAPEPAEDLRPQMASALPMTGADVAQSDLGHDGTGISVGIIDTGIDYDHPDLGGAGQDGATEFPTARVTHGHDFVGDDYDAATSSDAYQPVPRPDQDPDDCNGHGTHVAGIVAGDGTVTGVAPGATLGAYRVFGCSGSADSDVILAAMERAAADGMDVINMSLGQAFMSWPDYPTATAADTLVDAGVVMVASIGNSGEYGTWSAGAPGVSDKTIAVASYENTHIVTDAFRVSPDGSAVPFSRASEAPAPPTSGSLSMAPAGEQGALASLGCSPTEGVAGTALLVQRGECTFYAKAHAAQESGAAALVIYNNEPGLLNPTVAGGEEITIPVVAIPMQDGTEIDGRLAREPVDLVWTGERVQTDNPGSGLVSSLSSYGLTADLQLKPDLGAPGGQIFSTYPVESGEYATLSGTSMAAPHVAGAVALLLHARPDLDAEQVRGLMQNTADPSVWSIIPELGLPEPVHRQGAGLLDIDDALTTTTTVSPSALSLGEGEAGPVTTTLTVTNAGEEEVTYRLSAAHAVATAGSTAAPGFYSAPATVDLPDVVTVPAGGSAEVPVTITQPEDTDLAQYGGYLVLSPPDGAELRVPFAGLSGDYQSVPVLTDPYDLGLPALATLEQCDRLLGVDCVDPAASWDLAEPGTVYSMRHGDVPTMLLHLEHPVQQLSVAVYHATQDGTRGRPVHPRFSEALAVQHLGRDGSAFTPWTWDGTRRDNAGRGNENRRAVPDGDYVLEVTALRALGDPDDADHAETWTTPAFTIDRDGDGNPGRPGLGRG</sequence>
<dbReference type="InterPro" id="IPR036852">
    <property type="entry name" value="Peptidase_S8/S53_dom_sf"/>
</dbReference>
<dbReference type="Gene3D" id="2.60.40.1710">
    <property type="entry name" value="Subtilisin-like superfamily"/>
    <property type="match status" value="1"/>
</dbReference>
<dbReference type="InterPro" id="IPR034187">
    <property type="entry name" value="Peptidases_S8_5"/>
</dbReference>
<dbReference type="Gene3D" id="3.50.30.30">
    <property type="match status" value="1"/>
</dbReference>
<evidence type="ECO:0000256" key="4">
    <source>
        <dbReference type="ARBA" id="ARBA00022670"/>
    </source>
</evidence>
<keyword evidence="5 11" id="KW-0732">Signal</keyword>
<evidence type="ECO:0000259" key="14">
    <source>
        <dbReference type="Pfam" id="PF06280"/>
    </source>
</evidence>
<dbReference type="InterPro" id="IPR023828">
    <property type="entry name" value="Peptidase_S8_Ser-AS"/>
</dbReference>
<reference evidence="15" key="1">
    <citation type="submission" date="2023-02" db="EMBL/GenBank/DDBJ databases">
        <title>Georgenia sp.10Sc9-8, isolated from a soil sample collected from the Taklamakan desert.</title>
        <authorList>
            <person name="Liu S."/>
        </authorList>
    </citation>
    <scope>NUCLEOTIDE SEQUENCE</scope>
    <source>
        <strain evidence="15">10Sc9-8</strain>
    </source>
</reference>
<evidence type="ECO:0000313" key="15">
    <source>
        <dbReference type="EMBL" id="MDD9208193.1"/>
    </source>
</evidence>
<dbReference type="PRINTS" id="PR00723">
    <property type="entry name" value="SUBTILISIN"/>
</dbReference>
<feature type="region of interest" description="Disordered" evidence="10">
    <location>
        <begin position="371"/>
        <end position="391"/>
    </location>
</feature>
<proteinExistence type="inferred from homology"/>
<dbReference type="PROSITE" id="PS51892">
    <property type="entry name" value="SUBTILASE"/>
    <property type="match status" value="1"/>
</dbReference>
<dbReference type="Pfam" id="PF00082">
    <property type="entry name" value="Peptidase_S8"/>
    <property type="match status" value="1"/>
</dbReference>
<dbReference type="InterPro" id="IPR000209">
    <property type="entry name" value="Peptidase_S8/S53_dom"/>
</dbReference>
<name>A0ABT5U1J5_9MICO</name>
<feature type="active site" description="Charge relay system" evidence="8">
    <location>
        <position position="174"/>
    </location>
</feature>
<dbReference type="PROSITE" id="PS00138">
    <property type="entry name" value="SUBTILASE_SER"/>
    <property type="match status" value="1"/>
</dbReference>
<keyword evidence="3" id="KW-0964">Secreted</keyword>
<evidence type="ECO:0000256" key="7">
    <source>
        <dbReference type="ARBA" id="ARBA00022825"/>
    </source>
</evidence>
<dbReference type="PROSITE" id="PS00136">
    <property type="entry name" value="SUBTILASE_ASP"/>
    <property type="match status" value="1"/>
</dbReference>
<dbReference type="PROSITE" id="PS00137">
    <property type="entry name" value="SUBTILASE_HIS"/>
    <property type="match status" value="1"/>
</dbReference>
<dbReference type="Pfam" id="PF06280">
    <property type="entry name" value="fn3_5"/>
    <property type="match status" value="1"/>
</dbReference>